<comment type="caution">
    <text evidence="1">The sequence shown here is derived from an EMBL/GenBank/DDBJ whole genome shotgun (WGS) entry which is preliminary data.</text>
</comment>
<reference evidence="1" key="1">
    <citation type="submission" date="2022-04" db="EMBL/GenBank/DDBJ databases">
        <title>Genome of the entomopathogenic fungus Entomophthora muscae.</title>
        <authorList>
            <person name="Elya C."/>
            <person name="Lovett B.R."/>
            <person name="Lee E."/>
            <person name="Macias A.M."/>
            <person name="Hajek A.E."/>
            <person name="De Bivort B.L."/>
            <person name="Kasson M.T."/>
            <person name="De Fine Licht H.H."/>
            <person name="Stajich J.E."/>
        </authorList>
    </citation>
    <scope>NUCLEOTIDE SEQUENCE</scope>
    <source>
        <strain evidence="1">Berkeley</strain>
    </source>
</reference>
<dbReference type="EMBL" id="QTSX02000980">
    <property type="protein sequence ID" value="KAJ9083546.1"/>
    <property type="molecule type" value="Genomic_DNA"/>
</dbReference>
<gene>
    <name evidence="1" type="ORF">DSO57_1033734</name>
</gene>
<evidence type="ECO:0000313" key="2">
    <source>
        <dbReference type="Proteomes" id="UP001165960"/>
    </source>
</evidence>
<protein>
    <submittedName>
        <fullName evidence="1">Uncharacterized protein</fullName>
    </submittedName>
</protein>
<dbReference type="Proteomes" id="UP001165960">
    <property type="component" value="Unassembled WGS sequence"/>
</dbReference>
<proteinExistence type="predicted"/>
<accession>A0ACC2UAF5</accession>
<evidence type="ECO:0000313" key="1">
    <source>
        <dbReference type="EMBL" id="KAJ9083546.1"/>
    </source>
</evidence>
<organism evidence="1 2">
    <name type="scientific">Entomophthora muscae</name>
    <dbReference type="NCBI Taxonomy" id="34485"/>
    <lineage>
        <taxon>Eukaryota</taxon>
        <taxon>Fungi</taxon>
        <taxon>Fungi incertae sedis</taxon>
        <taxon>Zoopagomycota</taxon>
        <taxon>Entomophthoromycotina</taxon>
        <taxon>Entomophthoromycetes</taxon>
        <taxon>Entomophthorales</taxon>
        <taxon>Entomophthoraceae</taxon>
        <taxon>Entomophthora</taxon>
    </lineage>
</organism>
<name>A0ACC2UAF5_9FUNG</name>
<keyword evidence="2" id="KW-1185">Reference proteome</keyword>
<sequence length="153" mass="16735">MIQKWYKELAEAQDILAVLTPSGCTTTHAEISIQMMKIKTVLETGSPVNVVSSKLVKKLKLAPNLNYHQLYGTAGLSVTCAIEAHSALPMQFGKLLLAAPAVVLENESYSLLFGTQFLREYSNSAHVDIFNVNSGQVDTFNVNTIVKCQPSFT</sequence>